<dbReference type="InterPro" id="IPR043797">
    <property type="entry name" value="MupG_N"/>
</dbReference>
<gene>
    <name evidence="3" type="ORF">QE109_07020</name>
</gene>
<keyword evidence="4" id="KW-1185">Reference proteome</keyword>
<dbReference type="EMBL" id="JARYZI010000004">
    <property type="protein sequence ID" value="MDH8677892.1"/>
    <property type="molecule type" value="Genomic_DNA"/>
</dbReference>
<accession>A0ABT6NBU8</accession>
<proteinExistence type="predicted"/>
<sequence>MKRLGVSIYVDQAPKREILSYLSKAAANGFSRVFTCLISAAGESEEFLEVFKEVTAYAASLGMEVIADVDPSVFEKLNISITDLSFFKSINLSGIRLDLGFSGQEEALMTYNEYGIKIELNMSSGNRYVENILSYKPNAENLYGCHNFYPHVYTGISRTHFLTCSEQFRKLNIKTAAFVSSESAEFGPWPVSEGLCTLESHRTLPITTQAKDLFSSGLIDDVIIGNMFASDVELEALGKLDRNMLYLEVEFQKGTTELERKIVLEEPHFVRGDVSEYLLRSTQSRVKYKGESFPPHDNEEINPGDVIVESDLYKRYAGELQIALKSMKNSGKSNKVAVIKSHELYLIDTLLPWQSFRFIEKK</sequence>
<dbReference type="SUPFAM" id="SSF51445">
    <property type="entry name" value="(Trans)glycosidases"/>
    <property type="match status" value="1"/>
</dbReference>
<dbReference type="InterPro" id="IPR017853">
    <property type="entry name" value="GH"/>
</dbReference>
<dbReference type="PANTHER" id="PTHR38435">
    <property type="match status" value="1"/>
</dbReference>
<dbReference type="RefSeq" id="WP_281093720.1">
    <property type="nucleotide sequence ID" value="NZ_JARYZI010000004.1"/>
</dbReference>
<feature type="domain" description="6-phospho-N-acetylmuramidase N-terminal" evidence="2">
    <location>
        <begin position="4"/>
        <end position="238"/>
    </location>
</feature>
<dbReference type="Proteomes" id="UP001158045">
    <property type="component" value="Unassembled WGS sequence"/>
</dbReference>
<dbReference type="Pfam" id="PF05913">
    <property type="entry name" value="MupG_C"/>
    <property type="match status" value="1"/>
</dbReference>
<dbReference type="Gene3D" id="2.40.100.10">
    <property type="entry name" value="Cyclophilin-like"/>
    <property type="match status" value="1"/>
</dbReference>
<evidence type="ECO:0000259" key="1">
    <source>
        <dbReference type="Pfam" id="PF05913"/>
    </source>
</evidence>
<dbReference type="InterPro" id="IPR013785">
    <property type="entry name" value="Aldolase_TIM"/>
</dbReference>
<evidence type="ECO:0000259" key="2">
    <source>
        <dbReference type="Pfam" id="PF19200"/>
    </source>
</evidence>
<dbReference type="PANTHER" id="PTHR38435:SF1">
    <property type="entry name" value="DUF871 DOMAIN-CONTAINING PROTEIN"/>
    <property type="match status" value="1"/>
</dbReference>
<evidence type="ECO:0000313" key="4">
    <source>
        <dbReference type="Proteomes" id="UP001158045"/>
    </source>
</evidence>
<dbReference type="InterPro" id="IPR008589">
    <property type="entry name" value="MupG"/>
</dbReference>
<dbReference type="InterPro" id="IPR029000">
    <property type="entry name" value="Cyclophilin-like_dom_sf"/>
</dbReference>
<protein>
    <submittedName>
        <fullName evidence="3">MupG family TIM beta-alpha barrel fold protein</fullName>
    </submittedName>
</protein>
<dbReference type="Gene3D" id="3.20.20.70">
    <property type="entry name" value="Aldolase class I"/>
    <property type="match status" value="1"/>
</dbReference>
<feature type="domain" description="6-phospho-N-acetylmuramidase C-terminal" evidence="1">
    <location>
        <begin position="246"/>
        <end position="358"/>
    </location>
</feature>
<dbReference type="InterPro" id="IPR043894">
    <property type="entry name" value="MupG_C"/>
</dbReference>
<dbReference type="SUPFAM" id="SSF50891">
    <property type="entry name" value="Cyclophilin-like"/>
    <property type="match status" value="1"/>
</dbReference>
<comment type="caution">
    <text evidence="3">The sequence shown here is derived from an EMBL/GenBank/DDBJ whole genome shotgun (WGS) entry which is preliminary data.</text>
</comment>
<organism evidence="3 4">
    <name type="scientific">Fusibacter bizertensis</name>
    <dbReference type="NCBI Taxonomy" id="1488331"/>
    <lineage>
        <taxon>Bacteria</taxon>
        <taxon>Bacillati</taxon>
        <taxon>Bacillota</taxon>
        <taxon>Clostridia</taxon>
        <taxon>Eubacteriales</taxon>
        <taxon>Eubacteriales Family XII. Incertae Sedis</taxon>
        <taxon>Fusibacter</taxon>
    </lineage>
</organism>
<dbReference type="Pfam" id="PF19200">
    <property type="entry name" value="MupG_N"/>
    <property type="match status" value="1"/>
</dbReference>
<reference evidence="3 4" key="1">
    <citation type="submission" date="2023-04" db="EMBL/GenBank/DDBJ databases">
        <title>Fusibacter bizertensis strain WBS, isolated from littoral bottom sediments of the Arctic seas - biochemical and genomic analysis.</title>
        <authorList>
            <person name="Brioukhanov A.L."/>
        </authorList>
    </citation>
    <scope>NUCLEOTIDE SEQUENCE [LARGE SCALE GENOMIC DNA]</scope>
    <source>
        <strain evidence="3 4">WBS</strain>
    </source>
</reference>
<evidence type="ECO:0000313" key="3">
    <source>
        <dbReference type="EMBL" id="MDH8677892.1"/>
    </source>
</evidence>
<name>A0ABT6NBU8_9FIRM</name>